<proteinExistence type="predicted"/>
<keyword evidence="2" id="KW-1185">Reference proteome</keyword>
<protein>
    <submittedName>
        <fullName evidence="1">Uncharacterized protein</fullName>
    </submittedName>
</protein>
<gene>
    <name evidence="1" type="ORF">OBBRIDRAFT_807596</name>
</gene>
<dbReference type="AlphaFoldDB" id="A0A8E2AIW9"/>
<dbReference type="EMBL" id="KV722591">
    <property type="protein sequence ID" value="OCH85326.1"/>
    <property type="molecule type" value="Genomic_DNA"/>
</dbReference>
<organism evidence="1 2">
    <name type="scientific">Obba rivulosa</name>
    <dbReference type="NCBI Taxonomy" id="1052685"/>
    <lineage>
        <taxon>Eukaryota</taxon>
        <taxon>Fungi</taxon>
        <taxon>Dikarya</taxon>
        <taxon>Basidiomycota</taxon>
        <taxon>Agaricomycotina</taxon>
        <taxon>Agaricomycetes</taxon>
        <taxon>Polyporales</taxon>
        <taxon>Gelatoporiaceae</taxon>
        <taxon>Obba</taxon>
    </lineage>
</organism>
<dbReference type="Proteomes" id="UP000250043">
    <property type="component" value="Unassembled WGS sequence"/>
</dbReference>
<accession>A0A8E2AIW9</accession>
<evidence type="ECO:0000313" key="2">
    <source>
        <dbReference type="Proteomes" id="UP000250043"/>
    </source>
</evidence>
<sequence>MYCNARDPQHHLGLVSTSGSLDTAYAEVTLPNQEGHPKMEDRQEQIMRTPSIYMQIAPQTTQKLLSGRVIASTIASIILGGDRYMGNQMQDRKPEDRKWTSLTVPNVWDLALLDNNSNGCETLLGKCILGSCLDRGIQAHESAIDNRPNTSSAKDH</sequence>
<name>A0A8E2AIW9_9APHY</name>
<evidence type="ECO:0000313" key="1">
    <source>
        <dbReference type="EMBL" id="OCH85326.1"/>
    </source>
</evidence>
<reference evidence="1 2" key="1">
    <citation type="submission" date="2016-07" db="EMBL/GenBank/DDBJ databases">
        <title>Draft genome of the white-rot fungus Obba rivulosa 3A-2.</title>
        <authorList>
            <consortium name="DOE Joint Genome Institute"/>
            <person name="Miettinen O."/>
            <person name="Riley R."/>
            <person name="Acob R."/>
            <person name="Barry K."/>
            <person name="Cullen D."/>
            <person name="De Vries R."/>
            <person name="Hainaut M."/>
            <person name="Hatakka A."/>
            <person name="Henrissat B."/>
            <person name="Hilden K."/>
            <person name="Kuo R."/>
            <person name="Labutti K."/>
            <person name="Lipzen A."/>
            <person name="Makela M.R."/>
            <person name="Sandor L."/>
            <person name="Spatafora J.W."/>
            <person name="Grigoriev I.V."/>
            <person name="Hibbett D.S."/>
        </authorList>
    </citation>
    <scope>NUCLEOTIDE SEQUENCE [LARGE SCALE GENOMIC DNA]</scope>
    <source>
        <strain evidence="1 2">3A-2</strain>
    </source>
</reference>